<name>F9Y978_KETVW</name>
<dbReference type="PATRIC" id="fig|759362.5.peg.1502"/>
<organism evidence="2 3">
    <name type="scientific">Ketogulonicigenium vulgare (strain WSH-001)</name>
    <dbReference type="NCBI Taxonomy" id="759362"/>
    <lineage>
        <taxon>Bacteria</taxon>
        <taxon>Pseudomonadati</taxon>
        <taxon>Pseudomonadota</taxon>
        <taxon>Alphaproteobacteria</taxon>
        <taxon>Rhodobacterales</taxon>
        <taxon>Roseobacteraceae</taxon>
        <taxon>Ketogulonicigenium</taxon>
    </lineage>
</organism>
<dbReference type="Proteomes" id="UP000000692">
    <property type="component" value="Chromosome"/>
</dbReference>
<keyword evidence="3" id="KW-1185">Reference proteome</keyword>
<dbReference type="HOGENOM" id="CLU_007198_0_0_5"/>
<dbReference type="OrthoDB" id="7161641at2"/>
<dbReference type="AlphaFoldDB" id="F9Y978"/>
<reference evidence="2 3" key="1">
    <citation type="journal article" date="2011" name="J. Bacteriol.">
        <title>Complete genome sequence of the industrial strain Ketogulonicigenium vulgare WSH-001.</title>
        <authorList>
            <person name="Liu L."/>
            <person name="Li Y."/>
            <person name="Zhang J."/>
            <person name="Zhou Z."/>
            <person name="Liu J."/>
            <person name="Li X."/>
            <person name="Zhou J."/>
            <person name="Du G."/>
            <person name="Wang L."/>
            <person name="Chen J."/>
        </authorList>
    </citation>
    <scope>NUCLEOTIDE SEQUENCE [LARGE SCALE GENOMIC DNA]</scope>
    <source>
        <strain evidence="2 3">WSH-001</strain>
    </source>
</reference>
<evidence type="ECO:0000313" key="2">
    <source>
        <dbReference type="EMBL" id="AEM41295.1"/>
    </source>
</evidence>
<evidence type="ECO:0000256" key="1">
    <source>
        <dbReference type="SAM" id="Phobius"/>
    </source>
</evidence>
<sequence length="1105" mass="115502">MAGRCPPPRVEQRMPLRPKAPPRRRFGLWGLCCGTVALCLGVAFSLCLLLLGYAIGRDVAAPRWLRDEVASIASEALGEGRITFGGLSVHMQRDLHPVVTISDATVFDGADRRIAHLPAVNLHLSPRGLVLRRELLVQRITSAAAEVDLTRNADGALAIDFGMVPQANGLNYTEFASVFQQFDEIFEAPIFEALREVDIAGVVLRYTDLRGERSLTLDGGTLRMVLDAQNTRLTADAAVLSGRDYATRLALTYQSPRHSPAAVAQMRVTDAAAADLGQEIPGLGVLSLLDAKLSGELQIEMGESGAMTAMSAQLNVPGGALLPDVGPPGARFDNLDLALSYDPAAQRVALQHMQVSAPWISYTARGTTYLQDFQAGLPQQIVSQLEMDDITVSPPGFYDEPAQLAAAAADFRVTLDPLRIEIAGLSLRDESGGLLQADGTVAISPDGWSLMVDAQMDRLPTERLVGLWPQSMRAAPHRWMAANLSGGEAVSPHLSLRKLDDGPFTWALSTGFRALDIRGLPQLPLIEDSEGFVEITAGRLGIGVTKGTATAPTGGPLDMAGSTFTIADMHGPAVGARLDLQAEGTIPAMLSVLDLPPFGYMTKANVPVDLADGRAQMQGWVTFPLHTPMPAGSVDFAFSAAMQDVTSDQIVPGKHLTSNVLSVDVDRAHVAVSGPVQLNGADATARWQHNFGTPGSQVTADVAVSDALLQALAIELPLTTSGAAPGQLQVDIIPGAPPAFSLTSDLAGLAINAGAFGWQKGAASRGNLQVTGTLSTPAQVSALTLSAPGLDLRGQLAMAEGGGLAEARFDRIQLNGWLNSAMTLTGQGQGRPLRTALRGGSVRLSGLQSLGGATTGNAGPLALRLDQFEVFDGLVLTDLSGDFNPTGGYSGRFTARINGGVAVEGAVFTQNGRQGVQITGADAGALLQSLRLSGAARGEGFTLTLVPDGASDYLGQFSARGLRILDAPALAQVLDAASVLGLIQQISGQGVVFDTVDATFRVSPGGVTLLSSAAVGPGLGISLDGAYSTRDAVLDFQGVVSPVYFLNGIGQVMTRPGEGVFGMTFTLGGTAGQVQVAANPLSLLAPGFLREIFRRPVPDMTRESG</sequence>
<keyword evidence="1" id="KW-1133">Transmembrane helix</keyword>
<gene>
    <name evidence="2" type="ordered locus">KVU_1456</name>
</gene>
<proteinExistence type="predicted"/>
<accession>F9Y978</accession>
<protein>
    <recommendedName>
        <fullName evidence="4">AsmA-like C-terminal domain-containing protein</fullName>
    </recommendedName>
</protein>
<feature type="transmembrane region" description="Helical" evidence="1">
    <location>
        <begin position="26"/>
        <end position="55"/>
    </location>
</feature>
<keyword evidence="1" id="KW-0812">Transmembrane</keyword>
<dbReference type="EMBL" id="CP002018">
    <property type="protein sequence ID" value="AEM41295.1"/>
    <property type="molecule type" value="Genomic_DNA"/>
</dbReference>
<evidence type="ECO:0008006" key="4">
    <source>
        <dbReference type="Google" id="ProtNLM"/>
    </source>
</evidence>
<dbReference type="eggNOG" id="COG3164">
    <property type="taxonomic scope" value="Bacteria"/>
</dbReference>
<dbReference type="KEGG" id="kvl:KVU_1456"/>
<evidence type="ECO:0000313" key="3">
    <source>
        <dbReference type="Proteomes" id="UP000000692"/>
    </source>
</evidence>
<keyword evidence="1" id="KW-0472">Membrane</keyword>